<comment type="similarity">
    <text evidence="2 7">Belongs to the DedA family.</text>
</comment>
<feature type="transmembrane region" description="Helical" evidence="7">
    <location>
        <begin position="12"/>
        <end position="29"/>
    </location>
</feature>
<dbReference type="AlphaFoldDB" id="A0A4R1KY29"/>
<keyword evidence="4 7" id="KW-0812">Transmembrane</keyword>
<evidence type="ECO:0000313" key="10">
    <source>
        <dbReference type="Proteomes" id="UP000295496"/>
    </source>
</evidence>
<dbReference type="Proteomes" id="UP000295496">
    <property type="component" value="Unassembled WGS sequence"/>
</dbReference>
<dbReference type="InterPro" id="IPR032818">
    <property type="entry name" value="DedA-like"/>
</dbReference>
<evidence type="ECO:0000256" key="4">
    <source>
        <dbReference type="ARBA" id="ARBA00022692"/>
    </source>
</evidence>
<dbReference type="PANTHER" id="PTHR30353">
    <property type="entry name" value="INNER MEMBRANE PROTEIN DEDA-RELATED"/>
    <property type="match status" value="1"/>
</dbReference>
<protein>
    <submittedName>
        <fullName evidence="9">Membrane protein DedA with SNARE-associated domain</fullName>
    </submittedName>
</protein>
<evidence type="ECO:0000256" key="7">
    <source>
        <dbReference type="RuleBase" id="RU367016"/>
    </source>
</evidence>
<evidence type="ECO:0000256" key="1">
    <source>
        <dbReference type="ARBA" id="ARBA00004651"/>
    </source>
</evidence>
<dbReference type="PANTHER" id="PTHR30353:SF15">
    <property type="entry name" value="INNER MEMBRANE PROTEIN YABI"/>
    <property type="match status" value="1"/>
</dbReference>
<keyword evidence="10" id="KW-1185">Reference proteome</keyword>
<name>A0A4R1KY29_9PAST</name>
<keyword evidence="6 7" id="KW-0472">Membrane</keyword>
<dbReference type="Pfam" id="PF09335">
    <property type="entry name" value="VTT_dom"/>
    <property type="match status" value="1"/>
</dbReference>
<evidence type="ECO:0000256" key="3">
    <source>
        <dbReference type="ARBA" id="ARBA00022475"/>
    </source>
</evidence>
<feature type="domain" description="VTT" evidence="8">
    <location>
        <begin position="29"/>
        <end position="158"/>
    </location>
</feature>
<proteinExistence type="inferred from homology"/>
<organism evidence="9 10">
    <name type="scientific">Lonepinella koalarum</name>
    <dbReference type="NCBI Taxonomy" id="53417"/>
    <lineage>
        <taxon>Bacteria</taxon>
        <taxon>Pseudomonadati</taxon>
        <taxon>Pseudomonadota</taxon>
        <taxon>Gammaproteobacteria</taxon>
        <taxon>Pasteurellales</taxon>
        <taxon>Pasteurellaceae</taxon>
        <taxon>Lonepinella</taxon>
    </lineage>
</organism>
<accession>A0A4R1KY29</accession>
<feature type="transmembrane region" description="Helical" evidence="7">
    <location>
        <begin position="176"/>
        <end position="194"/>
    </location>
</feature>
<comment type="caution">
    <text evidence="9">The sequence shown here is derived from an EMBL/GenBank/DDBJ whole genome shotgun (WGS) entry which is preliminary data.</text>
</comment>
<evidence type="ECO:0000313" key="9">
    <source>
        <dbReference type="EMBL" id="TCK70304.1"/>
    </source>
</evidence>
<gene>
    <name evidence="9" type="ORF">EV692_0566</name>
</gene>
<reference evidence="9 10" key="1">
    <citation type="submission" date="2019-03" db="EMBL/GenBank/DDBJ databases">
        <title>Genomic Encyclopedia of Type Strains, Phase IV (KMG-IV): sequencing the most valuable type-strain genomes for metagenomic binning, comparative biology and taxonomic classification.</title>
        <authorList>
            <person name="Goeker M."/>
        </authorList>
    </citation>
    <scope>NUCLEOTIDE SEQUENCE [LARGE SCALE GENOMIC DNA]</scope>
    <source>
        <strain evidence="9 10">DSM 10053</strain>
    </source>
</reference>
<dbReference type="OrthoDB" id="21108at2"/>
<evidence type="ECO:0000256" key="6">
    <source>
        <dbReference type="ARBA" id="ARBA00023136"/>
    </source>
</evidence>
<evidence type="ECO:0000256" key="5">
    <source>
        <dbReference type="ARBA" id="ARBA00022989"/>
    </source>
</evidence>
<feature type="transmembrane region" description="Helical" evidence="7">
    <location>
        <begin position="138"/>
        <end position="156"/>
    </location>
</feature>
<dbReference type="RefSeq" id="WP_132300365.1">
    <property type="nucleotide sequence ID" value="NZ_CP170642.1"/>
</dbReference>
<feature type="transmembrane region" description="Helical" evidence="7">
    <location>
        <begin position="49"/>
        <end position="72"/>
    </location>
</feature>
<keyword evidence="3 7" id="KW-1003">Cell membrane</keyword>
<comment type="subcellular location">
    <subcellularLocation>
        <location evidence="1 7">Cell membrane</location>
        <topology evidence="1 7">Multi-pass membrane protein</topology>
    </subcellularLocation>
</comment>
<sequence length="202" mass="22919">MDVLISFFTDYGYWAVLFVLIICGFGVPIPEDITLVSGGIIAGLYPESVNVHLMLTVSMIGVLAGDSTMYWLGRIYGIKILRFRPLRKLLSAKRLKNVREKFDQYGNRVLFIARFLPGLRAPIYMVSGITNRVSYTRFLLLDFCAAIISVPVWVYLGYHGANNRDWLAQQIKNGQHGIYVIIAVVVLYIGYKIYKAKKAKNK</sequence>
<dbReference type="InterPro" id="IPR032816">
    <property type="entry name" value="VTT_dom"/>
</dbReference>
<evidence type="ECO:0000259" key="8">
    <source>
        <dbReference type="Pfam" id="PF09335"/>
    </source>
</evidence>
<evidence type="ECO:0000256" key="2">
    <source>
        <dbReference type="ARBA" id="ARBA00010792"/>
    </source>
</evidence>
<dbReference type="GO" id="GO:0005886">
    <property type="term" value="C:plasma membrane"/>
    <property type="evidence" value="ECO:0007669"/>
    <property type="project" value="UniProtKB-SubCell"/>
</dbReference>
<dbReference type="EMBL" id="SMGJ01000002">
    <property type="protein sequence ID" value="TCK70304.1"/>
    <property type="molecule type" value="Genomic_DNA"/>
</dbReference>
<keyword evidence="5 7" id="KW-1133">Transmembrane helix</keyword>